<dbReference type="Proteomes" id="UP001159363">
    <property type="component" value="Chromosome 5"/>
</dbReference>
<gene>
    <name evidence="2" type="ORF">PR048_017578</name>
</gene>
<comment type="caution">
    <text evidence="2">The sequence shown here is derived from an EMBL/GenBank/DDBJ whole genome shotgun (WGS) entry which is preliminary data.</text>
</comment>
<proteinExistence type="predicted"/>
<evidence type="ECO:0000256" key="1">
    <source>
        <dbReference type="SAM" id="MobiDB-lite"/>
    </source>
</evidence>
<name>A0ABQ9H9Z6_9NEOP</name>
<keyword evidence="3" id="KW-1185">Reference proteome</keyword>
<protein>
    <submittedName>
        <fullName evidence="2">Uncharacterized protein</fullName>
    </submittedName>
</protein>
<organism evidence="2 3">
    <name type="scientific">Dryococelus australis</name>
    <dbReference type="NCBI Taxonomy" id="614101"/>
    <lineage>
        <taxon>Eukaryota</taxon>
        <taxon>Metazoa</taxon>
        <taxon>Ecdysozoa</taxon>
        <taxon>Arthropoda</taxon>
        <taxon>Hexapoda</taxon>
        <taxon>Insecta</taxon>
        <taxon>Pterygota</taxon>
        <taxon>Neoptera</taxon>
        <taxon>Polyneoptera</taxon>
        <taxon>Phasmatodea</taxon>
        <taxon>Verophasmatodea</taxon>
        <taxon>Anareolatae</taxon>
        <taxon>Phasmatidae</taxon>
        <taxon>Eurycanthinae</taxon>
        <taxon>Dryococelus</taxon>
    </lineage>
</organism>
<evidence type="ECO:0000313" key="2">
    <source>
        <dbReference type="EMBL" id="KAJ8881105.1"/>
    </source>
</evidence>
<sequence>MGFYEVLNSPEFSDQRSFKSAKISCNDLEKFHKPGWCKQLMPVAGEWVVGGTFRNPFTFFARQQGLLCGRWGQRPPGCLRKEEPLGRRRSPLCPAETAALCHLPNTEMVSRRPWSSSAEAAASRSRDFHLVTSPGVSTPVIRPHPTVPLGLALVCLRLDNDRRKIIVMSHIHRLPSFDLLAAISLRISSRFSGSQTRSSGEYTCETVVYSANYSRTRQQNVRTIPANQRVVTYSPAGSAAKKEPFLHAVANQTRGPPPESHAANQRTSTPTSKEPRSHFASVYFSTLSAHRSAAYSDGHLNKCFAHWTTPARLPFLTRVLSGEESPTRRAAANGAHSYVNTDRGCGEVLDWQPCECRVRCVTRRATRPREGAQHIRHSRHARPITIPWLSPGMSGGSGGGGGGRVVRIAARRWLSLSHAVHNRFTRRGPRAASIDRHPNRDSIHRMPPGHALNLEKGQPWCMGQTARLPPRRTGFHSRRGRPAEFSRVGIVPDDAPRKVHRVCGITFSLPRIRSKGTDAPLSVTFNQGNERRPLRVPFTVGRVKEVHTIPHGRLGTGASLQFRMTTCTGVQPPSSRQLRTERPRQGRPVLALRRAGIFELIITRQFPTECVSSPVIIILPPCLPVSAQLRRKRRCCLLGDTLRHYNFDNPIETIGVLFFHWVYDDYNARMDLSWHHACAGGGGFPLRRRFSSEPDTSHVTKKTCSSARGPLALGTEEGLHTKRKKKEDAELKNLLMKS</sequence>
<feature type="compositionally biased region" description="Polar residues" evidence="1">
    <location>
        <begin position="262"/>
        <end position="272"/>
    </location>
</feature>
<accession>A0ABQ9H9Z6</accession>
<dbReference type="EMBL" id="JARBHB010000006">
    <property type="protein sequence ID" value="KAJ8881105.1"/>
    <property type="molecule type" value="Genomic_DNA"/>
</dbReference>
<evidence type="ECO:0000313" key="3">
    <source>
        <dbReference type="Proteomes" id="UP001159363"/>
    </source>
</evidence>
<reference evidence="2 3" key="1">
    <citation type="submission" date="2023-02" db="EMBL/GenBank/DDBJ databases">
        <title>LHISI_Scaffold_Assembly.</title>
        <authorList>
            <person name="Stuart O.P."/>
            <person name="Cleave R."/>
            <person name="Magrath M.J.L."/>
            <person name="Mikheyev A.S."/>
        </authorList>
    </citation>
    <scope>NUCLEOTIDE SEQUENCE [LARGE SCALE GENOMIC DNA]</scope>
    <source>
        <strain evidence="2">Daus_M_001</strain>
        <tissue evidence="2">Leg muscle</tissue>
    </source>
</reference>
<feature type="region of interest" description="Disordered" evidence="1">
    <location>
        <begin position="708"/>
        <end position="738"/>
    </location>
</feature>
<feature type="region of interest" description="Disordered" evidence="1">
    <location>
        <begin position="250"/>
        <end position="276"/>
    </location>
</feature>